<organism evidence="2">
    <name type="scientific">Mucor ambiguus</name>
    <dbReference type="NCBI Taxonomy" id="91626"/>
    <lineage>
        <taxon>Eukaryota</taxon>
        <taxon>Fungi</taxon>
        <taxon>Fungi incertae sedis</taxon>
        <taxon>Mucoromycota</taxon>
        <taxon>Mucoromycotina</taxon>
        <taxon>Mucoromycetes</taxon>
        <taxon>Mucorales</taxon>
        <taxon>Mucorineae</taxon>
        <taxon>Mucoraceae</taxon>
        <taxon>Mucor</taxon>
    </lineage>
</organism>
<feature type="region of interest" description="Disordered" evidence="1">
    <location>
        <begin position="1"/>
        <end position="64"/>
    </location>
</feature>
<proteinExistence type="predicted"/>
<reference evidence="2" key="1">
    <citation type="submission" date="2014-09" db="EMBL/GenBank/DDBJ databases">
        <title>Draft genome sequence of an oleaginous Mucoromycotina fungus Mucor ambiguus NBRC6742.</title>
        <authorList>
            <person name="Takeda I."/>
            <person name="Yamane N."/>
            <person name="Morita T."/>
            <person name="Tamano K."/>
            <person name="Machida M."/>
            <person name="Baker S."/>
            <person name="Koike H."/>
        </authorList>
    </citation>
    <scope>NUCLEOTIDE SEQUENCE</scope>
    <source>
        <strain evidence="2">NBRC 6742</strain>
    </source>
</reference>
<evidence type="ECO:0000256" key="1">
    <source>
        <dbReference type="SAM" id="MobiDB-lite"/>
    </source>
</evidence>
<dbReference type="AlphaFoldDB" id="A0A0C9LSP1"/>
<sequence>MSSAGAPGYVSATNWSNNNNNRYPFPPAPPPAYHEDTSTLPGQTYYQPPPPPVSYPPTPLEQEPSHRINPVAQFYSPPDNRKLALRRPAGFTQSSNYNNRYCECRTNADCVGLYGPGVYCYQSCDCGGL</sequence>
<dbReference type="EMBL" id="DF836321">
    <property type="protein sequence ID" value="GAN03020.1"/>
    <property type="molecule type" value="Genomic_DNA"/>
</dbReference>
<feature type="compositionally biased region" description="Pro residues" evidence="1">
    <location>
        <begin position="47"/>
        <end position="59"/>
    </location>
</feature>
<accession>A0A0C9LSP1</accession>
<evidence type="ECO:0000313" key="2">
    <source>
        <dbReference type="EMBL" id="GAN03020.1"/>
    </source>
</evidence>
<name>A0A0C9LSP1_9FUNG</name>
<dbReference type="OrthoDB" id="2283463at2759"/>
<dbReference type="Proteomes" id="UP000053815">
    <property type="component" value="Unassembled WGS sequence"/>
</dbReference>
<evidence type="ECO:0000313" key="3">
    <source>
        <dbReference type="Proteomes" id="UP000053815"/>
    </source>
</evidence>
<gene>
    <name evidence="2" type="ORF">MAM1_0032c02470</name>
</gene>
<feature type="compositionally biased region" description="Low complexity" evidence="1">
    <location>
        <begin position="14"/>
        <end position="23"/>
    </location>
</feature>
<keyword evidence="3" id="KW-1185">Reference proteome</keyword>
<protein>
    <submittedName>
        <fullName evidence="2">Uncharacterized protein</fullName>
    </submittedName>
</protein>